<keyword evidence="2" id="KW-0812">Transmembrane</keyword>
<organism evidence="3 4">
    <name type="scientific">Gymnopilus dilepis</name>
    <dbReference type="NCBI Taxonomy" id="231916"/>
    <lineage>
        <taxon>Eukaryota</taxon>
        <taxon>Fungi</taxon>
        <taxon>Dikarya</taxon>
        <taxon>Basidiomycota</taxon>
        <taxon>Agaricomycotina</taxon>
        <taxon>Agaricomycetes</taxon>
        <taxon>Agaricomycetidae</taxon>
        <taxon>Agaricales</taxon>
        <taxon>Agaricineae</taxon>
        <taxon>Hymenogastraceae</taxon>
        <taxon>Gymnopilus</taxon>
    </lineage>
</organism>
<keyword evidence="4" id="KW-1185">Reference proteome</keyword>
<feature type="transmembrane region" description="Helical" evidence="2">
    <location>
        <begin position="59"/>
        <end position="79"/>
    </location>
</feature>
<dbReference type="AlphaFoldDB" id="A0A409Y0R3"/>
<proteinExistence type="predicted"/>
<sequence length="363" mass="40590">MSDTISFPPPPPEGLNYIAAIRPSLNFILVLTPLGSVLVPLIITLYFFSTPNSRRHPVFILNILACCSGICEAAINAALEVKQIIYPLQPVSPSLLTAVIGFATVSPLFIDSILLFRILAFYPPYRTPKRILIGIFAFPLLVKCGRFTAVVMYLHSFTHSSGRLPSILLAAESTWPKNPYIITEWTLQMLDNTYASAFFLYKIYQLRKTDNDVPIIRNGSFLSYMHSLFLIALGNFIFPVVMNIASLVLIITDPSFTDGSYILLTNNYVSIIGVVFATIWTRKQNWNLHHSKDASGSKGDHDHDLQRRSGLVFDPTINMRSVQLSTLQFQRTEASTTMDDGVEDQMNVSPMSSEGDLEKGDKR</sequence>
<keyword evidence="2" id="KW-1133">Transmembrane helix</keyword>
<dbReference type="InParanoid" id="A0A409Y0R3"/>
<feature type="transmembrane region" description="Helical" evidence="2">
    <location>
        <begin position="25"/>
        <end position="47"/>
    </location>
</feature>
<feature type="transmembrane region" description="Helical" evidence="2">
    <location>
        <begin position="261"/>
        <end position="280"/>
    </location>
</feature>
<dbReference type="EMBL" id="NHYE01001348">
    <property type="protein sequence ID" value="PPQ96600.1"/>
    <property type="molecule type" value="Genomic_DNA"/>
</dbReference>
<reference evidence="3 4" key="1">
    <citation type="journal article" date="2018" name="Evol. Lett.">
        <title>Horizontal gene cluster transfer increased hallucinogenic mushroom diversity.</title>
        <authorList>
            <person name="Reynolds H.T."/>
            <person name="Vijayakumar V."/>
            <person name="Gluck-Thaler E."/>
            <person name="Korotkin H.B."/>
            <person name="Matheny P.B."/>
            <person name="Slot J.C."/>
        </authorList>
    </citation>
    <scope>NUCLEOTIDE SEQUENCE [LARGE SCALE GENOMIC DNA]</scope>
    <source>
        <strain evidence="3 4">SRW20</strain>
    </source>
</reference>
<name>A0A409Y0R3_9AGAR</name>
<gene>
    <name evidence="3" type="ORF">CVT26_010744</name>
</gene>
<dbReference type="Proteomes" id="UP000284706">
    <property type="component" value="Unassembled WGS sequence"/>
</dbReference>
<evidence type="ECO:0000313" key="4">
    <source>
        <dbReference type="Proteomes" id="UP000284706"/>
    </source>
</evidence>
<feature type="transmembrane region" description="Helical" evidence="2">
    <location>
        <begin position="99"/>
        <end position="119"/>
    </location>
</feature>
<comment type="caution">
    <text evidence="3">The sequence shown here is derived from an EMBL/GenBank/DDBJ whole genome shotgun (WGS) entry which is preliminary data.</text>
</comment>
<feature type="region of interest" description="Disordered" evidence="1">
    <location>
        <begin position="335"/>
        <end position="363"/>
    </location>
</feature>
<dbReference type="OrthoDB" id="2548432at2759"/>
<evidence type="ECO:0000256" key="1">
    <source>
        <dbReference type="SAM" id="MobiDB-lite"/>
    </source>
</evidence>
<keyword evidence="2" id="KW-0472">Membrane</keyword>
<accession>A0A409Y0R3</accession>
<evidence type="ECO:0000313" key="3">
    <source>
        <dbReference type="EMBL" id="PPQ96600.1"/>
    </source>
</evidence>
<evidence type="ECO:0000256" key="2">
    <source>
        <dbReference type="SAM" id="Phobius"/>
    </source>
</evidence>
<evidence type="ECO:0008006" key="5">
    <source>
        <dbReference type="Google" id="ProtNLM"/>
    </source>
</evidence>
<protein>
    <recommendedName>
        <fullName evidence="5">G-protein coupled receptors family 1 profile domain-containing protein</fullName>
    </recommendedName>
</protein>
<feature type="transmembrane region" description="Helical" evidence="2">
    <location>
        <begin position="131"/>
        <end position="154"/>
    </location>
</feature>
<feature type="transmembrane region" description="Helical" evidence="2">
    <location>
        <begin position="225"/>
        <end position="249"/>
    </location>
</feature>